<dbReference type="AlphaFoldDB" id="A0A1Y6CMN0"/>
<gene>
    <name evidence="10" type="ORF">SAMN05428998_1386</name>
</gene>
<evidence type="ECO:0000256" key="4">
    <source>
        <dbReference type="ARBA" id="ARBA00022519"/>
    </source>
</evidence>
<organism evidence="10 11">
    <name type="scientific">Tistlia consotensis USBA 355</name>
    <dbReference type="NCBI Taxonomy" id="560819"/>
    <lineage>
        <taxon>Bacteria</taxon>
        <taxon>Pseudomonadati</taxon>
        <taxon>Pseudomonadota</taxon>
        <taxon>Alphaproteobacteria</taxon>
        <taxon>Rhodospirillales</taxon>
        <taxon>Rhodovibrionaceae</taxon>
        <taxon>Tistlia</taxon>
    </lineage>
</organism>
<keyword evidence="5 9" id="KW-0812">Transmembrane</keyword>
<dbReference type="RefSeq" id="WP_085126112.1">
    <property type="nucleotide sequence ID" value="NZ_FWZX01000038.1"/>
</dbReference>
<evidence type="ECO:0000256" key="9">
    <source>
        <dbReference type="SAM" id="Phobius"/>
    </source>
</evidence>
<keyword evidence="2" id="KW-0813">Transport</keyword>
<keyword evidence="6 9" id="KW-1133">Transmembrane helix</keyword>
<dbReference type="PANTHER" id="PTHR30574:SF1">
    <property type="entry name" value="SULPHUR TRANSPORT DOMAIN-CONTAINING PROTEIN"/>
    <property type="match status" value="1"/>
</dbReference>
<keyword evidence="11" id="KW-1185">Reference proteome</keyword>
<dbReference type="EMBL" id="FWZX01000038">
    <property type="protein sequence ID" value="SMF78096.1"/>
    <property type="molecule type" value="Genomic_DNA"/>
</dbReference>
<dbReference type="STRING" id="560819.SAMN05428998_1386"/>
<feature type="transmembrane region" description="Helical" evidence="9">
    <location>
        <begin position="162"/>
        <end position="184"/>
    </location>
</feature>
<evidence type="ECO:0000256" key="1">
    <source>
        <dbReference type="ARBA" id="ARBA00004429"/>
    </source>
</evidence>
<evidence type="ECO:0000256" key="2">
    <source>
        <dbReference type="ARBA" id="ARBA00022448"/>
    </source>
</evidence>
<sequence>MSDASRSFRPAPFWHPLVAGVALGLTLLLTFLVTGHGLGASGFFTRLAAAVSAWLAPGWTAANAYFGGFVAGGADPLPSWITWEAVGVVIGGLGGSLAARRFRPMVEAGPQGRGGGHGSGYGGASLGGRLAAAFAGGALVGFGGRLSLGCTSGLGLSGGATLAVAGFVFLIGFFLAGFAVSLILRKVRS</sequence>
<feature type="transmembrane region" description="Helical" evidence="9">
    <location>
        <begin position="13"/>
        <end position="35"/>
    </location>
</feature>
<dbReference type="InterPro" id="IPR007272">
    <property type="entry name" value="Sulf_transp_TsuA/YedE"/>
</dbReference>
<proteinExistence type="inferred from homology"/>
<accession>A0A1Y6CMN0</accession>
<feature type="transmembrane region" description="Helical" evidence="9">
    <location>
        <begin position="80"/>
        <end position="99"/>
    </location>
</feature>
<keyword evidence="4" id="KW-0997">Cell inner membrane</keyword>
<dbReference type="Pfam" id="PF04143">
    <property type="entry name" value="Sulf_transp"/>
    <property type="match status" value="1"/>
</dbReference>
<evidence type="ECO:0000313" key="10">
    <source>
        <dbReference type="EMBL" id="SMF78096.1"/>
    </source>
</evidence>
<comment type="subcellular location">
    <subcellularLocation>
        <location evidence="1">Cell inner membrane</location>
        <topology evidence="1">Multi-pass membrane protein</topology>
    </subcellularLocation>
</comment>
<evidence type="ECO:0000256" key="6">
    <source>
        <dbReference type="ARBA" id="ARBA00022989"/>
    </source>
</evidence>
<reference evidence="10 11" key="1">
    <citation type="submission" date="2017-04" db="EMBL/GenBank/DDBJ databases">
        <authorList>
            <person name="Afonso C.L."/>
            <person name="Miller P.J."/>
            <person name="Scott M.A."/>
            <person name="Spackman E."/>
            <person name="Goraichik I."/>
            <person name="Dimitrov K.M."/>
            <person name="Suarez D.L."/>
            <person name="Swayne D.E."/>
        </authorList>
    </citation>
    <scope>NUCLEOTIDE SEQUENCE [LARGE SCALE GENOMIC DNA]</scope>
    <source>
        <strain evidence="10 11">USBA 355</strain>
    </source>
</reference>
<comment type="similarity">
    <text evidence="8">Belongs to the TsuA/YedE (TC 9.B.102) family.</text>
</comment>
<evidence type="ECO:0000256" key="3">
    <source>
        <dbReference type="ARBA" id="ARBA00022475"/>
    </source>
</evidence>
<evidence type="ECO:0000256" key="8">
    <source>
        <dbReference type="ARBA" id="ARBA00035655"/>
    </source>
</evidence>
<protein>
    <submittedName>
        <fullName evidence="10">Uncharacterized protein</fullName>
    </submittedName>
</protein>
<evidence type="ECO:0000256" key="7">
    <source>
        <dbReference type="ARBA" id="ARBA00023136"/>
    </source>
</evidence>
<keyword evidence="7 9" id="KW-0472">Membrane</keyword>
<evidence type="ECO:0000256" key="5">
    <source>
        <dbReference type="ARBA" id="ARBA00022692"/>
    </source>
</evidence>
<dbReference type="PANTHER" id="PTHR30574">
    <property type="entry name" value="INNER MEMBRANE PROTEIN YEDE"/>
    <property type="match status" value="1"/>
</dbReference>
<keyword evidence="3" id="KW-1003">Cell membrane</keyword>
<name>A0A1Y6CMN0_9PROT</name>
<feature type="transmembrane region" description="Helical" evidence="9">
    <location>
        <begin position="120"/>
        <end position="142"/>
    </location>
</feature>
<evidence type="ECO:0000313" key="11">
    <source>
        <dbReference type="Proteomes" id="UP000192917"/>
    </source>
</evidence>
<dbReference type="GO" id="GO:0005886">
    <property type="term" value="C:plasma membrane"/>
    <property type="evidence" value="ECO:0007669"/>
    <property type="project" value="UniProtKB-SubCell"/>
</dbReference>
<feature type="transmembrane region" description="Helical" evidence="9">
    <location>
        <begin position="47"/>
        <end position="68"/>
    </location>
</feature>
<dbReference type="Proteomes" id="UP000192917">
    <property type="component" value="Unassembled WGS sequence"/>
</dbReference>